<evidence type="ECO:0000256" key="2">
    <source>
        <dbReference type="ARBA" id="ARBA00023242"/>
    </source>
</evidence>
<evidence type="ECO:0000256" key="3">
    <source>
        <dbReference type="SAM" id="MobiDB-lite"/>
    </source>
</evidence>
<dbReference type="GO" id="GO:0000981">
    <property type="term" value="F:DNA-binding transcription factor activity, RNA polymerase II-specific"/>
    <property type="evidence" value="ECO:0007669"/>
    <property type="project" value="InterPro"/>
</dbReference>
<dbReference type="CDD" id="cd12148">
    <property type="entry name" value="fungal_TF_MHR"/>
    <property type="match status" value="1"/>
</dbReference>
<protein>
    <recommendedName>
        <fullName evidence="4">Xylanolytic transcriptional activator regulatory domain-containing protein</fullName>
    </recommendedName>
</protein>
<dbReference type="Pfam" id="PF04082">
    <property type="entry name" value="Fungal_trans"/>
    <property type="match status" value="1"/>
</dbReference>
<dbReference type="PANTHER" id="PTHR47256:SF3">
    <property type="entry name" value="ZN(II)2CYS6 TRANSCRIPTION FACTOR (EUROFUNG)"/>
    <property type="match status" value="1"/>
</dbReference>
<dbReference type="GO" id="GO:0006351">
    <property type="term" value="P:DNA-templated transcription"/>
    <property type="evidence" value="ECO:0007669"/>
    <property type="project" value="InterPro"/>
</dbReference>
<reference evidence="5" key="2">
    <citation type="submission" date="2023-05" db="EMBL/GenBank/DDBJ databases">
        <authorList>
            <consortium name="Lawrence Berkeley National Laboratory"/>
            <person name="Steindorff A."/>
            <person name="Hensen N."/>
            <person name="Bonometti L."/>
            <person name="Westerberg I."/>
            <person name="Brannstrom I.O."/>
            <person name="Guillou S."/>
            <person name="Cros-Aarteil S."/>
            <person name="Calhoun S."/>
            <person name="Haridas S."/>
            <person name="Kuo A."/>
            <person name="Mondo S."/>
            <person name="Pangilinan J."/>
            <person name="Riley R."/>
            <person name="Labutti K."/>
            <person name="Andreopoulos B."/>
            <person name="Lipzen A."/>
            <person name="Chen C."/>
            <person name="Yanf M."/>
            <person name="Daum C."/>
            <person name="Ng V."/>
            <person name="Clum A."/>
            <person name="Ohm R."/>
            <person name="Martin F."/>
            <person name="Silar P."/>
            <person name="Natvig D."/>
            <person name="Lalanne C."/>
            <person name="Gautier V."/>
            <person name="Ament-Velasquez S.L."/>
            <person name="Kruys A."/>
            <person name="Hutchinson M.I."/>
            <person name="Powell A.J."/>
            <person name="Barry K."/>
            <person name="Miller A.N."/>
            <person name="Grigoriev I.V."/>
            <person name="Debuchy R."/>
            <person name="Gladieux P."/>
            <person name="Thoren M.H."/>
            <person name="Johannesson H."/>
        </authorList>
    </citation>
    <scope>NUCLEOTIDE SEQUENCE</scope>
    <source>
        <strain evidence="5">CBS 359.72</strain>
    </source>
</reference>
<gene>
    <name evidence="5" type="ORF">C7999DRAFT_42466</name>
</gene>
<dbReference type="EMBL" id="MU857683">
    <property type="protein sequence ID" value="KAK4246074.1"/>
    <property type="molecule type" value="Genomic_DNA"/>
</dbReference>
<feature type="domain" description="Xylanolytic transcriptional activator regulatory" evidence="4">
    <location>
        <begin position="220"/>
        <end position="425"/>
    </location>
</feature>
<dbReference type="InterPro" id="IPR036864">
    <property type="entry name" value="Zn2-C6_fun-type_DNA-bd_sf"/>
</dbReference>
<proteinExistence type="predicted"/>
<dbReference type="InterPro" id="IPR053187">
    <property type="entry name" value="Notoamide_regulator"/>
</dbReference>
<comment type="caution">
    <text evidence="5">The sequence shown here is derived from an EMBL/GenBank/DDBJ whole genome shotgun (WGS) entry which is preliminary data.</text>
</comment>
<keyword evidence="1" id="KW-0479">Metal-binding</keyword>
<dbReference type="Proteomes" id="UP001303647">
    <property type="component" value="Unassembled WGS sequence"/>
</dbReference>
<dbReference type="InterPro" id="IPR001138">
    <property type="entry name" value="Zn2Cys6_DnaBD"/>
</dbReference>
<sequence>MADESMARRLRPLLPSSTKPPIPPPAIQLPKRTICDGVRPICGPCNRYRRECQYGAAPFETKPAALKWKQNELQERIINRLRLGQKSTSATLQDVRDAELLLQWSATQRRDAGHGSEEPTSFTFHDTASQLPATGGTSGLFSTPKEPGLGPTWGDGQQFPHRMLRSGLDDSDFVFEMSWRNDNDVNTDSDCFVYLSSFTLPVSRWTKVPLDNKLLNHILLLFWTWDCRLNQVIDRALFEEDLRTFDPSVELPRKPCFCSPFLVNAILACGCLYTTNEETFLEPGDHLTRGAAFANEAARLLPLEYKTSSIPVAQGLAALMVYEGCLGNLSRTLDYMNRYYETYRNLDRDLFHGKWQANITGAQKDKISRALSWIHWGLYMYEWKQQHALGRPKLIRKPKAPKLWLDDQTSLLPRETADHWWFPYPLSLTPQKSLKREIFAAEREFTEIMEENPQRASELYKKLMDWKFSLPNSLRDENVVQPAVILLHANLDCVLISLLRPFDAMTRHEFGSIDPKETSYSHAQSMMSTVWMFRALYTVRHEFIRACQALSEMSERFTVARDVMAPLQSVIA</sequence>
<dbReference type="InterPro" id="IPR007219">
    <property type="entry name" value="XnlR_reg_dom"/>
</dbReference>
<accession>A0AAN7CPR5</accession>
<organism evidence="5 6">
    <name type="scientific">Corynascus novoguineensis</name>
    <dbReference type="NCBI Taxonomy" id="1126955"/>
    <lineage>
        <taxon>Eukaryota</taxon>
        <taxon>Fungi</taxon>
        <taxon>Dikarya</taxon>
        <taxon>Ascomycota</taxon>
        <taxon>Pezizomycotina</taxon>
        <taxon>Sordariomycetes</taxon>
        <taxon>Sordariomycetidae</taxon>
        <taxon>Sordariales</taxon>
        <taxon>Chaetomiaceae</taxon>
        <taxon>Corynascus</taxon>
    </lineage>
</organism>
<dbReference type="Gene3D" id="4.10.240.10">
    <property type="entry name" value="Zn(2)-C6 fungal-type DNA-binding domain"/>
    <property type="match status" value="1"/>
</dbReference>
<evidence type="ECO:0000313" key="6">
    <source>
        <dbReference type="Proteomes" id="UP001303647"/>
    </source>
</evidence>
<dbReference type="AlphaFoldDB" id="A0AAN7CPR5"/>
<evidence type="ECO:0000313" key="5">
    <source>
        <dbReference type="EMBL" id="KAK4246074.1"/>
    </source>
</evidence>
<dbReference type="GO" id="GO:0003677">
    <property type="term" value="F:DNA binding"/>
    <property type="evidence" value="ECO:0007669"/>
    <property type="project" value="InterPro"/>
</dbReference>
<keyword evidence="2" id="KW-0539">Nucleus</keyword>
<evidence type="ECO:0000256" key="1">
    <source>
        <dbReference type="ARBA" id="ARBA00022723"/>
    </source>
</evidence>
<dbReference type="PANTHER" id="PTHR47256">
    <property type="entry name" value="ZN(II)2CYS6 TRANSCRIPTION FACTOR (EUROFUNG)-RELATED"/>
    <property type="match status" value="1"/>
</dbReference>
<evidence type="ECO:0000259" key="4">
    <source>
        <dbReference type="Pfam" id="PF04082"/>
    </source>
</evidence>
<dbReference type="CDD" id="cd00067">
    <property type="entry name" value="GAL4"/>
    <property type="match status" value="1"/>
</dbReference>
<name>A0AAN7CPR5_9PEZI</name>
<dbReference type="GO" id="GO:0008270">
    <property type="term" value="F:zinc ion binding"/>
    <property type="evidence" value="ECO:0007669"/>
    <property type="project" value="InterPro"/>
</dbReference>
<feature type="region of interest" description="Disordered" evidence="3">
    <location>
        <begin position="1"/>
        <end position="26"/>
    </location>
</feature>
<reference evidence="5" key="1">
    <citation type="journal article" date="2023" name="Mol. Phylogenet. Evol.">
        <title>Genome-scale phylogeny and comparative genomics of the fungal order Sordariales.</title>
        <authorList>
            <person name="Hensen N."/>
            <person name="Bonometti L."/>
            <person name="Westerberg I."/>
            <person name="Brannstrom I.O."/>
            <person name="Guillou S."/>
            <person name="Cros-Aarteil S."/>
            <person name="Calhoun S."/>
            <person name="Haridas S."/>
            <person name="Kuo A."/>
            <person name="Mondo S."/>
            <person name="Pangilinan J."/>
            <person name="Riley R."/>
            <person name="LaButti K."/>
            <person name="Andreopoulos B."/>
            <person name="Lipzen A."/>
            <person name="Chen C."/>
            <person name="Yan M."/>
            <person name="Daum C."/>
            <person name="Ng V."/>
            <person name="Clum A."/>
            <person name="Steindorff A."/>
            <person name="Ohm R.A."/>
            <person name="Martin F."/>
            <person name="Silar P."/>
            <person name="Natvig D.O."/>
            <person name="Lalanne C."/>
            <person name="Gautier V."/>
            <person name="Ament-Velasquez S.L."/>
            <person name="Kruys A."/>
            <person name="Hutchinson M.I."/>
            <person name="Powell A.J."/>
            <person name="Barry K."/>
            <person name="Miller A.N."/>
            <person name="Grigoriev I.V."/>
            <person name="Debuchy R."/>
            <person name="Gladieux P."/>
            <person name="Hiltunen Thoren M."/>
            <person name="Johannesson H."/>
        </authorList>
    </citation>
    <scope>NUCLEOTIDE SEQUENCE</scope>
    <source>
        <strain evidence="5">CBS 359.72</strain>
    </source>
</reference>
<keyword evidence="6" id="KW-1185">Reference proteome</keyword>